<keyword evidence="3" id="KW-1185">Reference proteome</keyword>
<dbReference type="PANTHER" id="PTHR11614">
    <property type="entry name" value="PHOSPHOLIPASE-RELATED"/>
    <property type="match status" value="1"/>
</dbReference>
<organism evidence="2 3">
    <name type="scientific">BD1-7 clade bacterium</name>
    <dbReference type="NCBI Taxonomy" id="2029982"/>
    <lineage>
        <taxon>Bacteria</taxon>
        <taxon>Pseudomonadati</taxon>
        <taxon>Pseudomonadota</taxon>
        <taxon>Gammaproteobacteria</taxon>
        <taxon>Cellvibrionales</taxon>
        <taxon>Spongiibacteraceae</taxon>
        <taxon>BD1-7 clade</taxon>
    </lineage>
</organism>
<protein>
    <submittedName>
        <fullName evidence="2">Phospholipase YtpA</fullName>
        <ecNumber evidence="2">3.1.1.-</ecNumber>
    </submittedName>
</protein>
<dbReference type="SUPFAM" id="SSF53474">
    <property type="entry name" value="alpha/beta-Hydrolases"/>
    <property type="match status" value="1"/>
</dbReference>
<dbReference type="InterPro" id="IPR000073">
    <property type="entry name" value="AB_hydrolase_1"/>
</dbReference>
<dbReference type="EC" id="3.1.1.-" evidence="2"/>
<dbReference type="InterPro" id="IPR051044">
    <property type="entry name" value="MAG_DAG_Lipase"/>
</dbReference>
<dbReference type="EMBL" id="CACSIO010000023">
    <property type="protein sequence ID" value="CAA0115603.1"/>
    <property type="molecule type" value="Genomic_DNA"/>
</dbReference>
<reference evidence="2 3" key="1">
    <citation type="submission" date="2019-11" db="EMBL/GenBank/DDBJ databases">
        <authorList>
            <person name="Holert J."/>
        </authorList>
    </citation>
    <scope>NUCLEOTIDE SEQUENCE [LARGE SCALE GENOMIC DNA]</scope>
    <source>
        <strain evidence="2">SB11_3</strain>
    </source>
</reference>
<sequence length="313" mass="35511">MLDISQLHPLPSFTLDSAPLSSAQVEYCQYYGLDFLHQGLCKHHHFGRLDLGSFHIAVQYFRCEKPKGTVVINHGYLDHSGLYRHPITALLTANFNVLIYDLPGHGLSSGARVSIDSFADYQRVLAALLAELDLAMPRPLHLLGQSTGGAITMDYLLNNPRHGFTSAVLLAPLVQPTGWPFIRAQLALVSPWLRQVPRRFKDNSNDAEFRYFLAQKDPLQSQWVSLKWLKALRAWIPNFVRSDRSSLPVLVIQGDADTTVRWRVNLPIIESLFRRSRPVILHGAMHQLANEAVRYRLRINDEIINFLRRSSGS</sequence>
<dbReference type="InterPro" id="IPR022742">
    <property type="entry name" value="Hydrolase_4"/>
</dbReference>
<dbReference type="PRINTS" id="PR00111">
    <property type="entry name" value="ABHYDROLASE"/>
</dbReference>
<dbReference type="Gene3D" id="3.40.50.1820">
    <property type="entry name" value="alpha/beta hydrolase"/>
    <property type="match status" value="1"/>
</dbReference>
<accession>A0A5S9QE67</accession>
<dbReference type="InterPro" id="IPR029058">
    <property type="entry name" value="AB_hydrolase_fold"/>
</dbReference>
<evidence type="ECO:0000259" key="1">
    <source>
        <dbReference type="Pfam" id="PF12146"/>
    </source>
</evidence>
<name>A0A5S9QE67_9GAMM</name>
<feature type="domain" description="Serine aminopeptidase S33" evidence="1">
    <location>
        <begin position="65"/>
        <end position="291"/>
    </location>
</feature>
<dbReference type="AlphaFoldDB" id="A0A5S9QE67"/>
<keyword evidence="2" id="KW-0378">Hydrolase</keyword>
<evidence type="ECO:0000313" key="3">
    <source>
        <dbReference type="Proteomes" id="UP000441399"/>
    </source>
</evidence>
<proteinExistence type="predicted"/>
<dbReference type="Proteomes" id="UP000441399">
    <property type="component" value="Unassembled WGS sequence"/>
</dbReference>
<dbReference type="OrthoDB" id="5614837at2"/>
<dbReference type="GO" id="GO:0016787">
    <property type="term" value="F:hydrolase activity"/>
    <property type="evidence" value="ECO:0007669"/>
    <property type="project" value="UniProtKB-KW"/>
</dbReference>
<gene>
    <name evidence="2" type="primary">ytpA</name>
    <name evidence="2" type="ORF">OPDIPICF_01753</name>
</gene>
<evidence type="ECO:0000313" key="2">
    <source>
        <dbReference type="EMBL" id="CAA0115603.1"/>
    </source>
</evidence>
<dbReference type="Pfam" id="PF12146">
    <property type="entry name" value="Hydrolase_4"/>
    <property type="match status" value="1"/>
</dbReference>